<feature type="modified residue" description="4-aspartylphosphate" evidence="8">
    <location>
        <position position="51"/>
    </location>
</feature>
<evidence type="ECO:0000256" key="1">
    <source>
        <dbReference type="ARBA" id="ARBA00018672"/>
    </source>
</evidence>
<name>A0A2Y9BDY0_9FIRM</name>
<accession>A0A2Y9BDY0</accession>
<dbReference type="CDD" id="cd00383">
    <property type="entry name" value="trans_reg_C"/>
    <property type="match status" value="1"/>
</dbReference>
<dbReference type="InterPro" id="IPR036388">
    <property type="entry name" value="WH-like_DNA-bd_sf"/>
</dbReference>
<dbReference type="PROSITE" id="PS51755">
    <property type="entry name" value="OMPR_PHOB"/>
    <property type="match status" value="1"/>
</dbReference>
<evidence type="ECO:0000256" key="5">
    <source>
        <dbReference type="ARBA" id="ARBA00023125"/>
    </source>
</evidence>
<dbReference type="GO" id="GO:0000156">
    <property type="term" value="F:phosphorelay response regulator activity"/>
    <property type="evidence" value="ECO:0007669"/>
    <property type="project" value="TreeGrafter"/>
</dbReference>
<reference evidence="12 13" key="1">
    <citation type="submission" date="2018-05" db="EMBL/GenBank/DDBJ databases">
        <title>The Hungate 1000. A catalogue of reference genomes from the rumen microbiome.</title>
        <authorList>
            <person name="Kelly W."/>
        </authorList>
    </citation>
    <scope>NUCLEOTIDE SEQUENCE [LARGE SCALE GENOMIC DNA]</scope>
    <source>
        <strain evidence="12 13">NLAE-zl-C242</strain>
    </source>
</reference>
<keyword evidence="5 9" id="KW-0238">DNA-binding</keyword>
<dbReference type="PANTHER" id="PTHR48111">
    <property type="entry name" value="REGULATOR OF RPOS"/>
    <property type="match status" value="1"/>
</dbReference>
<comment type="function">
    <text evidence="7">May play the central regulatory role in sporulation. It may be an element of the effector pathway responsible for the activation of sporulation genes in response to nutritional stress. Spo0A may act in concert with spo0H (a sigma factor) to control the expression of some genes that are critical to the sporulation process.</text>
</comment>
<dbReference type="PANTHER" id="PTHR48111:SF22">
    <property type="entry name" value="REGULATOR OF RPOS"/>
    <property type="match status" value="1"/>
</dbReference>
<sequence>MHILIIEDDRELCDALKLQLKARNHSSDCCHKGSDALYHALNGSYELILLDRMLPEIDGLSILRAIRQNHITVPVILTTALDTVNDRIDGLDCGADDYLVKPYAIEELMARIRALSRRPAILSEHQDLAFSDLSFTPDTRILKCNGLELRLSGRAALLMEYFLRNPEKTLTREQIFLRIWGADTAVEDGNLDTYIYFLRKHLKTLHSETVISTMHGLGYRLEGPHVS</sequence>
<dbReference type="InterPro" id="IPR039420">
    <property type="entry name" value="WalR-like"/>
</dbReference>
<dbReference type="InterPro" id="IPR016032">
    <property type="entry name" value="Sig_transdc_resp-reg_C-effctor"/>
</dbReference>
<keyword evidence="4" id="KW-0805">Transcription regulation</keyword>
<proteinExistence type="predicted"/>
<dbReference type="GO" id="GO:0000976">
    <property type="term" value="F:transcription cis-regulatory region binding"/>
    <property type="evidence" value="ECO:0007669"/>
    <property type="project" value="TreeGrafter"/>
</dbReference>
<dbReference type="GO" id="GO:0032993">
    <property type="term" value="C:protein-DNA complex"/>
    <property type="evidence" value="ECO:0007669"/>
    <property type="project" value="TreeGrafter"/>
</dbReference>
<evidence type="ECO:0000256" key="9">
    <source>
        <dbReference type="PROSITE-ProRule" id="PRU01091"/>
    </source>
</evidence>
<evidence type="ECO:0000259" key="10">
    <source>
        <dbReference type="PROSITE" id="PS50110"/>
    </source>
</evidence>
<evidence type="ECO:0000256" key="6">
    <source>
        <dbReference type="ARBA" id="ARBA00023163"/>
    </source>
</evidence>
<dbReference type="SMART" id="SM00862">
    <property type="entry name" value="Trans_reg_C"/>
    <property type="match status" value="1"/>
</dbReference>
<dbReference type="Pfam" id="PF00486">
    <property type="entry name" value="Trans_reg_C"/>
    <property type="match status" value="1"/>
</dbReference>
<dbReference type="Pfam" id="PF00072">
    <property type="entry name" value="Response_reg"/>
    <property type="match status" value="1"/>
</dbReference>
<feature type="domain" description="OmpR/PhoB-type" evidence="11">
    <location>
        <begin position="125"/>
        <end position="223"/>
    </location>
</feature>
<dbReference type="RefSeq" id="WP_109731542.1">
    <property type="nucleotide sequence ID" value="NZ_BAAACK010000011.1"/>
</dbReference>
<evidence type="ECO:0000313" key="13">
    <source>
        <dbReference type="Proteomes" id="UP000245845"/>
    </source>
</evidence>
<evidence type="ECO:0000256" key="7">
    <source>
        <dbReference type="ARBA" id="ARBA00024867"/>
    </source>
</evidence>
<keyword evidence="2 8" id="KW-0597">Phosphoprotein</keyword>
<protein>
    <recommendedName>
        <fullName evidence="1">Stage 0 sporulation protein A homolog</fullName>
    </recommendedName>
</protein>
<feature type="domain" description="Response regulatory" evidence="10">
    <location>
        <begin position="2"/>
        <end position="116"/>
    </location>
</feature>
<keyword evidence="13" id="KW-1185">Reference proteome</keyword>
<dbReference type="Gene3D" id="1.10.10.10">
    <property type="entry name" value="Winged helix-like DNA-binding domain superfamily/Winged helix DNA-binding domain"/>
    <property type="match status" value="1"/>
</dbReference>
<evidence type="ECO:0000259" key="11">
    <source>
        <dbReference type="PROSITE" id="PS51755"/>
    </source>
</evidence>
<evidence type="ECO:0000256" key="4">
    <source>
        <dbReference type="ARBA" id="ARBA00023015"/>
    </source>
</evidence>
<dbReference type="SUPFAM" id="SSF46894">
    <property type="entry name" value="C-terminal effector domain of the bipartite response regulators"/>
    <property type="match status" value="1"/>
</dbReference>
<evidence type="ECO:0000256" key="2">
    <source>
        <dbReference type="ARBA" id="ARBA00022553"/>
    </source>
</evidence>
<dbReference type="InterPro" id="IPR001867">
    <property type="entry name" value="OmpR/PhoB-type_DNA-bd"/>
</dbReference>
<comment type="caution">
    <text evidence="12">The sequence shown here is derived from an EMBL/GenBank/DDBJ whole genome shotgun (WGS) entry which is preliminary data.</text>
</comment>
<keyword evidence="6" id="KW-0804">Transcription</keyword>
<keyword evidence="3" id="KW-0902">Two-component regulatory system</keyword>
<dbReference type="SUPFAM" id="SSF52172">
    <property type="entry name" value="CheY-like"/>
    <property type="match status" value="1"/>
</dbReference>
<dbReference type="AlphaFoldDB" id="A0A2Y9BDY0"/>
<feature type="DNA-binding region" description="OmpR/PhoB-type" evidence="9">
    <location>
        <begin position="125"/>
        <end position="223"/>
    </location>
</feature>
<dbReference type="EMBL" id="QGDL01000007">
    <property type="protein sequence ID" value="PWJ29002.1"/>
    <property type="molecule type" value="Genomic_DNA"/>
</dbReference>
<evidence type="ECO:0000256" key="8">
    <source>
        <dbReference type="PROSITE-ProRule" id="PRU00169"/>
    </source>
</evidence>
<gene>
    <name evidence="12" type="ORF">A8806_107150</name>
</gene>
<dbReference type="GO" id="GO:0006355">
    <property type="term" value="P:regulation of DNA-templated transcription"/>
    <property type="evidence" value="ECO:0007669"/>
    <property type="project" value="InterPro"/>
</dbReference>
<dbReference type="PROSITE" id="PS50110">
    <property type="entry name" value="RESPONSE_REGULATORY"/>
    <property type="match status" value="1"/>
</dbReference>
<dbReference type="SMART" id="SM00448">
    <property type="entry name" value="REC"/>
    <property type="match status" value="1"/>
</dbReference>
<dbReference type="Proteomes" id="UP000245845">
    <property type="component" value="Unassembled WGS sequence"/>
</dbReference>
<dbReference type="GO" id="GO:0005829">
    <property type="term" value="C:cytosol"/>
    <property type="evidence" value="ECO:0007669"/>
    <property type="project" value="TreeGrafter"/>
</dbReference>
<dbReference type="InterPro" id="IPR001789">
    <property type="entry name" value="Sig_transdc_resp-reg_receiver"/>
</dbReference>
<dbReference type="Gene3D" id="3.40.50.2300">
    <property type="match status" value="1"/>
</dbReference>
<evidence type="ECO:0000313" key="12">
    <source>
        <dbReference type="EMBL" id="PWJ29002.1"/>
    </source>
</evidence>
<dbReference type="Gene3D" id="6.10.250.690">
    <property type="match status" value="1"/>
</dbReference>
<dbReference type="InterPro" id="IPR011006">
    <property type="entry name" value="CheY-like_superfamily"/>
</dbReference>
<evidence type="ECO:0000256" key="3">
    <source>
        <dbReference type="ARBA" id="ARBA00023012"/>
    </source>
</evidence>
<dbReference type="OrthoDB" id="9790442at2"/>
<organism evidence="12 13">
    <name type="scientific">Faecalicatena orotica</name>
    <dbReference type="NCBI Taxonomy" id="1544"/>
    <lineage>
        <taxon>Bacteria</taxon>
        <taxon>Bacillati</taxon>
        <taxon>Bacillota</taxon>
        <taxon>Clostridia</taxon>
        <taxon>Lachnospirales</taxon>
        <taxon>Lachnospiraceae</taxon>
        <taxon>Faecalicatena</taxon>
    </lineage>
</organism>